<dbReference type="FunFam" id="1.25.40.10:FF:000474">
    <property type="entry name" value="Pentatricopeptide repeat protein PPR986-12"/>
    <property type="match status" value="1"/>
</dbReference>
<dbReference type="GO" id="GO:0003723">
    <property type="term" value="F:RNA binding"/>
    <property type="evidence" value="ECO:0007669"/>
    <property type="project" value="InterPro"/>
</dbReference>
<keyword evidence="4" id="KW-1185">Reference proteome</keyword>
<evidence type="ECO:0000256" key="2">
    <source>
        <dbReference type="PROSITE-ProRule" id="PRU00708"/>
    </source>
</evidence>
<accession>A0AA35VEE1</accession>
<dbReference type="InterPro" id="IPR002885">
    <property type="entry name" value="PPR_rpt"/>
</dbReference>
<feature type="repeat" description="PPR" evidence="2">
    <location>
        <begin position="93"/>
        <end position="128"/>
    </location>
</feature>
<dbReference type="AlphaFoldDB" id="A0AA35VEE1"/>
<dbReference type="InterPro" id="IPR011990">
    <property type="entry name" value="TPR-like_helical_dom_sf"/>
</dbReference>
<dbReference type="EMBL" id="OX465078">
    <property type="protein sequence ID" value="CAI9272061.1"/>
    <property type="molecule type" value="Genomic_DNA"/>
</dbReference>
<sequence length="529" mass="59864">MVLATIPSSTVPTTTTNYNNYIQATNHHHRLLHLLNQCTSMSQLKQIHAQTLRTTSTTNPHTLFLHSRILHFSSLHDLHYASLFFQTHIQNANSFAWNTIIRACSRSNNRKHEAILLYLKMLSEGNVTPDKHTFPFVLKACAYLFALSEGKQLHAHIFKLGLASDVYINNSLIHFYGSCGSLEDARDVFDEMPERTVVSWNVMIDTLVQLNQFDNAITCFRNMQQCFKPDSFTIQSILRACAGLGAFSLGLWAHTYILKRCNIEVANDVLVNNCLLDMYFKCGSLKDAKMVFKKMTKHDVTSWNTMILGFAMHGDAKSALHYFKQMVEEERILPNSITFSGVLSACRHSGMVNEGQTYFTIMTTKYGIEPVLEHYGCLVDLLARSGLIAEALDVVSKMVIKPDVVIWRSILDACWKKNVGIEVSEEMGRKIMECEEGGKFSGVYVLLSRVYAMACKWDEVDYVWKMMADKGVIKEPGCSTIEIDGVSHEFFSGDTSLLDSICFSATRAVFTIHHLQFLELSKLPVFGYQ</sequence>
<evidence type="ECO:0000313" key="4">
    <source>
        <dbReference type="Proteomes" id="UP001177003"/>
    </source>
</evidence>
<evidence type="ECO:0000313" key="3">
    <source>
        <dbReference type="EMBL" id="CAI9272061.1"/>
    </source>
</evidence>
<gene>
    <name evidence="3" type="ORF">LSALG_LOCUS12304</name>
</gene>
<dbReference type="Gene3D" id="1.25.40.10">
    <property type="entry name" value="Tetratricopeptide repeat domain"/>
    <property type="match status" value="4"/>
</dbReference>
<protein>
    <submittedName>
        <fullName evidence="3">Uncharacterized protein</fullName>
    </submittedName>
</protein>
<feature type="repeat" description="PPR" evidence="2">
    <location>
        <begin position="165"/>
        <end position="199"/>
    </location>
</feature>
<name>A0AA35VEE1_LACSI</name>
<proteinExistence type="predicted"/>
<dbReference type="Pfam" id="PF13041">
    <property type="entry name" value="PPR_2"/>
    <property type="match status" value="2"/>
</dbReference>
<dbReference type="InterPro" id="IPR046960">
    <property type="entry name" value="PPR_At4g14850-like_plant"/>
</dbReference>
<dbReference type="PANTHER" id="PTHR47926">
    <property type="entry name" value="PENTATRICOPEPTIDE REPEAT-CONTAINING PROTEIN"/>
    <property type="match status" value="1"/>
</dbReference>
<dbReference type="Pfam" id="PF01535">
    <property type="entry name" value="PPR"/>
    <property type="match status" value="3"/>
</dbReference>
<dbReference type="Pfam" id="PF20431">
    <property type="entry name" value="E_motif"/>
    <property type="match status" value="1"/>
</dbReference>
<reference evidence="3" key="1">
    <citation type="submission" date="2023-04" db="EMBL/GenBank/DDBJ databases">
        <authorList>
            <person name="Vijverberg K."/>
            <person name="Xiong W."/>
            <person name="Schranz E."/>
        </authorList>
    </citation>
    <scope>NUCLEOTIDE SEQUENCE</scope>
</reference>
<feature type="repeat" description="PPR" evidence="2">
    <location>
        <begin position="299"/>
        <end position="333"/>
    </location>
</feature>
<dbReference type="Proteomes" id="UP001177003">
    <property type="component" value="Chromosome 2"/>
</dbReference>
<dbReference type="GO" id="GO:0009451">
    <property type="term" value="P:RNA modification"/>
    <property type="evidence" value="ECO:0007669"/>
    <property type="project" value="InterPro"/>
</dbReference>
<dbReference type="PANTHER" id="PTHR47926:SF508">
    <property type="entry name" value="PENTATRICOPEPTIDE REPEAT-CONTAINING PROTEIN"/>
    <property type="match status" value="1"/>
</dbReference>
<keyword evidence="1" id="KW-0677">Repeat</keyword>
<dbReference type="InterPro" id="IPR046848">
    <property type="entry name" value="E_motif"/>
</dbReference>
<organism evidence="3 4">
    <name type="scientific">Lactuca saligna</name>
    <name type="common">Willowleaf lettuce</name>
    <dbReference type="NCBI Taxonomy" id="75948"/>
    <lineage>
        <taxon>Eukaryota</taxon>
        <taxon>Viridiplantae</taxon>
        <taxon>Streptophyta</taxon>
        <taxon>Embryophyta</taxon>
        <taxon>Tracheophyta</taxon>
        <taxon>Spermatophyta</taxon>
        <taxon>Magnoliopsida</taxon>
        <taxon>eudicotyledons</taxon>
        <taxon>Gunneridae</taxon>
        <taxon>Pentapetalae</taxon>
        <taxon>asterids</taxon>
        <taxon>campanulids</taxon>
        <taxon>Asterales</taxon>
        <taxon>Asteraceae</taxon>
        <taxon>Cichorioideae</taxon>
        <taxon>Cichorieae</taxon>
        <taxon>Lactucinae</taxon>
        <taxon>Lactuca</taxon>
    </lineage>
</organism>
<dbReference type="PROSITE" id="PS51375">
    <property type="entry name" value="PPR"/>
    <property type="match status" value="3"/>
</dbReference>
<dbReference type="NCBIfam" id="TIGR00756">
    <property type="entry name" value="PPR"/>
    <property type="match status" value="5"/>
</dbReference>
<dbReference type="FunFam" id="1.25.40.10:FF:000470">
    <property type="entry name" value="Pentatricopeptide repeat-containing protein At5g66520"/>
    <property type="match status" value="1"/>
</dbReference>
<evidence type="ECO:0000256" key="1">
    <source>
        <dbReference type="ARBA" id="ARBA00022737"/>
    </source>
</evidence>